<feature type="signal peptide" evidence="1">
    <location>
        <begin position="1"/>
        <end position="22"/>
    </location>
</feature>
<dbReference type="EMBL" id="JAVIJP010000018">
    <property type="protein sequence ID" value="KAL3638944.1"/>
    <property type="molecule type" value="Genomic_DNA"/>
</dbReference>
<comment type="caution">
    <text evidence="3">The sequence shown here is derived from an EMBL/GenBank/DDBJ whole genome shotgun (WGS) entry which is preliminary data.</text>
</comment>
<reference evidence="4" key="1">
    <citation type="journal article" date="2024" name="IScience">
        <title>Strigolactones Initiate the Formation of Haustorium-like Structures in Castilleja.</title>
        <authorList>
            <person name="Buerger M."/>
            <person name="Peterson D."/>
            <person name="Chory J."/>
        </authorList>
    </citation>
    <scope>NUCLEOTIDE SEQUENCE [LARGE SCALE GENOMIC DNA]</scope>
</reference>
<feature type="chain" id="PRO_5044804211" description="Pectinesterase inhibitor domain-containing protein" evidence="1">
    <location>
        <begin position="23"/>
        <end position="182"/>
    </location>
</feature>
<protein>
    <recommendedName>
        <fullName evidence="2">Pectinesterase inhibitor domain-containing protein</fullName>
    </recommendedName>
</protein>
<sequence length="182" mass="19082">MSPSNLISSIFLLSLIISNIAAISSTSLIETACSNPRLVGPNTLSCIQTLKAQPDVVSAKNTFELAIAIMKAGISSAIETGKHIDKLLGGPHVGPELQSCKTSYDDVVKAIKSALEEVKDDKEFDTATYDLLIGCTDTFQPCLEAAGKINDPIISNGNNAMLIYGLSAYQAIDSLADTSAGS</sequence>
<keyword evidence="4" id="KW-1185">Reference proteome</keyword>
<dbReference type="PANTHER" id="PTHR31890">
    <property type="entry name" value="PLANT INVERTASE/PECTIN METHYLESTERASE INHIBITOR SUPERFAMILY PROTEIN"/>
    <property type="match status" value="1"/>
</dbReference>
<proteinExistence type="predicted"/>
<gene>
    <name evidence="3" type="ORF">CASFOL_016851</name>
</gene>
<keyword evidence="1" id="KW-0732">Signal</keyword>
<dbReference type="InterPro" id="IPR035513">
    <property type="entry name" value="Invertase/methylesterase_inhib"/>
</dbReference>
<evidence type="ECO:0000256" key="1">
    <source>
        <dbReference type="SAM" id="SignalP"/>
    </source>
</evidence>
<dbReference type="InterPro" id="IPR006501">
    <property type="entry name" value="Pectinesterase_inhib_dom"/>
</dbReference>
<evidence type="ECO:0000259" key="2">
    <source>
        <dbReference type="SMART" id="SM00856"/>
    </source>
</evidence>
<dbReference type="Proteomes" id="UP001632038">
    <property type="component" value="Unassembled WGS sequence"/>
</dbReference>
<organism evidence="3 4">
    <name type="scientific">Castilleja foliolosa</name>
    <dbReference type="NCBI Taxonomy" id="1961234"/>
    <lineage>
        <taxon>Eukaryota</taxon>
        <taxon>Viridiplantae</taxon>
        <taxon>Streptophyta</taxon>
        <taxon>Embryophyta</taxon>
        <taxon>Tracheophyta</taxon>
        <taxon>Spermatophyta</taxon>
        <taxon>Magnoliopsida</taxon>
        <taxon>eudicotyledons</taxon>
        <taxon>Gunneridae</taxon>
        <taxon>Pentapetalae</taxon>
        <taxon>asterids</taxon>
        <taxon>lamiids</taxon>
        <taxon>Lamiales</taxon>
        <taxon>Orobanchaceae</taxon>
        <taxon>Pedicularideae</taxon>
        <taxon>Castillejinae</taxon>
        <taxon>Castilleja</taxon>
    </lineage>
</organism>
<dbReference type="NCBIfam" id="TIGR01614">
    <property type="entry name" value="PME_inhib"/>
    <property type="match status" value="1"/>
</dbReference>
<evidence type="ECO:0000313" key="3">
    <source>
        <dbReference type="EMBL" id="KAL3638944.1"/>
    </source>
</evidence>
<feature type="domain" description="Pectinesterase inhibitor" evidence="2">
    <location>
        <begin position="24"/>
        <end position="163"/>
    </location>
</feature>
<dbReference type="Gene3D" id="1.20.140.40">
    <property type="entry name" value="Invertase/pectin methylesterase inhibitor family protein"/>
    <property type="match status" value="1"/>
</dbReference>
<dbReference type="PANTHER" id="PTHR31890:SF9">
    <property type="entry name" value="PLANT INVERTASE_PECTIN METHYLESTERASE INHIBITOR SUPERFAMILY PROTEIN"/>
    <property type="match status" value="1"/>
</dbReference>
<dbReference type="AlphaFoldDB" id="A0ABD3DCK4"/>
<dbReference type="SUPFAM" id="SSF101148">
    <property type="entry name" value="Plant invertase/pectin methylesterase inhibitor"/>
    <property type="match status" value="1"/>
</dbReference>
<dbReference type="Pfam" id="PF04043">
    <property type="entry name" value="PMEI"/>
    <property type="match status" value="1"/>
</dbReference>
<dbReference type="SMART" id="SM00856">
    <property type="entry name" value="PMEI"/>
    <property type="match status" value="1"/>
</dbReference>
<name>A0ABD3DCK4_9LAMI</name>
<accession>A0ABD3DCK4</accession>
<evidence type="ECO:0000313" key="4">
    <source>
        <dbReference type="Proteomes" id="UP001632038"/>
    </source>
</evidence>